<evidence type="ECO:0000256" key="6">
    <source>
        <dbReference type="ARBA" id="ARBA00022989"/>
    </source>
</evidence>
<evidence type="ECO:0000256" key="9">
    <source>
        <dbReference type="ARBA" id="ARBA00023224"/>
    </source>
</evidence>
<name>A0AA39FJL7_9HYME</name>
<dbReference type="GO" id="GO:0004984">
    <property type="term" value="F:olfactory receptor activity"/>
    <property type="evidence" value="ECO:0007669"/>
    <property type="project" value="InterPro"/>
</dbReference>
<dbReference type="PANTHER" id="PTHR21137">
    <property type="entry name" value="ODORANT RECEPTOR"/>
    <property type="match status" value="1"/>
</dbReference>
<evidence type="ECO:0000256" key="2">
    <source>
        <dbReference type="ARBA" id="ARBA00022475"/>
    </source>
</evidence>
<feature type="transmembrane region" description="Helical" evidence="10">
    <location>
        <begin position="192"/>
        <end position="213"/>
    </location>
</feature>
<dbReference type="GO" id="GO:0005549">
    <property type="term" value="F:odorant binding"/>
    <property type="evidence" value="ECO:0007669"/>
    <property type="project" value="InterPro"/>
</dbReference>
<proteinExistence type="predicted"/>
<keyword evidence="3" id="KW-0716">Sensory transduction</keyword>
<dbReference type="GO" id="GO:0007165">
    <property type="term" value="P:signal transduction"/>
    <property type="evidence" value="ECO:0007669"/>
    <property type="project" value="UniProtKB-KW"/>
</dbReference>
<keyword evidence="4 10" id="KW-0812">Transmembrane</keyword>
<evidence type="ECO:0000313" key="12">
    <source>
        <dbReference type="Proteomes" id="UP001168990"/>
    </source>
</evidence>
<keyword evidence="5" id="KW-0552">Olfaction</keyword>
<sequence length="320" mass="36580">MASGQLLEYYTYRKIIKWLLLALGLFPLKDAKIYYRVLPYIHLFLNVGNALGMLGFVRAHITDILVVSKCLGLTVSFLTGALKLVCMIVYHEDIMNLFKMLDEHYNNLINNVQLAKIVLDGVTTFKRLSWAVSLLVFLSGSVNIITPIVFIIFQHAHHIQPIKYILPYLSIYPWMITPNGFLYKIHYTFETIATFSLIAITSSVEPLFALYVIQMIGRLRVLSYQMIHLEESNDSDSVIRGSILQYEVLLKCRNIVQKIFGPIILWMIITNAVILCLDFVANISNPNSSIPVLNKYVLDKQMNEFMVASFEDNDDLVVVS</sequence>
<dbReference type="AlphaFoldDB" id="A0AA39FJL7"/>
<keyword evidence="9" id="KW-0807">Transducer</keyword>
<dbReference type="EMBL" id="JAQQBS010000003">
    <property type="protein sequence ID" value="KAK0170509.1"/>
    <property type="molecule type" value="Genomic_DNA"/>
</dbReference>
<evidence type="ECO:0008006" key="13">
    <source>
        <dbReference type="Google" id="ProtNLM"/>
    </source>
</evidence>
<comment type="subcellular location">
    <subcellularLocation>
        <location evidence="1">Cell membrane</location>
        <topology evidence="1">Multi-pass membrane protein</topology>
    </subcellularLocation>
</comment>
<dbReference type="InterPro" id="IPR004117">
    <property type="entry name" value="7tm6_olfct_rcpt"/>
</dbReference>
<evidence type="ECO:0000256" key="1">
    <source>
        <dbReference type="ARBA" id="ARBA00004651"/>
    </source>
</evidence>
<dbReference type="GO" id="GO:0005886">
    <property type="term" value="C:plasma membrane"/>
    <property type="evidence" value="ECO:0007669"/>
    <property type="project" value="UniProtKB-SubCell"/>
</dbReference>
<feature type="transmembrane region" description="Helical" evidence="10">
    <location>
        <begin position="165"/>
        <end position="186"/>
    </location>
</feature>
<evidence type="ECO:0000256" key="7">
    <source>
        <dbReference type="ARBA" id="ARBA00023136"/>
    </source>
</evidence>
<keyword evidence="12" id="KW-1185">Reference proteome</keyword>
<evidence type="ECO:0000256" key="5">
    <source>
        <dbReference type="ARBA" id="ARBA00022725"/>
    </source>
</evidence>
<feature type="transmembrane region" description="Helical" evidence="10">
    <location>
        <begin position="71"/>
        <end position="90"/>
    </location>
</feature>
<reference evidence="11" key="2">
    <citation type="submission" date="2023-03" db="EMBL/GenBank/DDBJ databases">
        <authorList>
            <person name="Inwood S.N."/>
            <person name="Skelly J.G."/>
            <person name="Guhlin J."/>
            <person name="Harrop T.W.R."/>
            <person name="Goldson S.G."/>
            <person name="Dearden P.K."/>
        </authorList>
    </citation>
    <scope>NUCLEOTIDE SEQUENCE</scope>
    <source>
        <strain evidence="11">Irish</strain>
        <tissue evidence="11">Whole body</tissue>
    </source>
</reference>
<keyword evidence="8" id="KW-0675">Receptor</keyword>
<feature type="transmembrane region" description="Helical" evidence="10">
    <location>
        <begin position="259"/>
        <end position="281"/>
    </location>
</feature>
<organism evidence="11 12">
    <name type="scientific">Microctonus aethiopoides</name>
    <dbReference type="NCBI Taxonomy" id="144406"/>
    <lineage>
        <taxon>Eukaryota</taxon>
        <taxon>Metazoa</taxon>
        <taxon>Ecdysozoa</taxon>
        <taxon>Arthropoda</taxon>
        <taxon>Hexapoda</taxon>
        <taxon>Insecta</taxon>
        <taxon>Pterygota</taxon>
        <taxon>Neoptera</taxon>
        <taxon>Endopterygota</taxon>
        <taxon>Hymenoptera</taxon>
        <taxon>Apocrita</taxon>
        <taxon>Ichneumonoidea</taxon>
        <taxon>Braconidae</taxon>
        <taxon>Euphorinae</taxon>
        <taxon>Microctonus</taxon>
    </lineage>
</organism>
<evidence type="ECO:0000256" key="3">
    <source>
        <dbReference type="ARBA" id="ARBA00022606"/>
    </source>
</evidence>
<protein>
    <recommendedName>
        <fullName evidence="13">Odorant receptor</fullName>
    </recommendedName>
</protein>
<dbReference type="Pfam" id="PF02949">
    <property type="entry name" value="7tm_6"/>
    <property type="match status" value="1"/>
</dbReference>
<evidence type="ECO:0000256" key="10">
    <source>
        <dbReference type="SAM" id="Phobius"/>
    </source>
</evidence>
<feature type="transmembrane region" description="Helical" evidence="10">
    <location>
        <begin position="41"/>
        <end position="59"/>
    </location>
</feature>
<evidence type="ECO:0000313" key="11">
    <source>
        <dbReference type="EMBL" id="KAK0170509.1"/>
    </source>
</evidence>
<evidence type="ECO:0000256" key="8">
    <source>
        <dbReference type="ARBA" id="ARBA00023170"/>
    </source>
</evidence>
<feature type="transmembrane region" description="Helical" evidence="10">
    <location>
        <begin position="128"/>
        <end position="153"/>
    </location>
</feature>
<comment type="caution">
    <text evidence="11">The sequence shown here is derived from an EMBL/GenBank/DDBJ whole genome shotgun (WGS) entry which is preliminary data.</text>
</comment>
<dbReference type="Proteomes" id="UP001168990">
    <property type="component" value="Unassembled WGS sequence"/>
</dbReference>
<reference evidence="11" key="1">
    <citation type="journal article" date="2023" name="bioRxiv">
        <title>Scaffold-level genome assemblies of two parasitoid biocontrol wasps reveal the parthenogenesis mechanism and an associated novel virus.</title>
        <authorList>
            <person name="Inwood S."/>
            <person name="Skelly J."/>
            <person name="Guhlin J."/>
            <person name="Harrop T."/>
            <person name="Goldson S."/>
            <person name="Dearden P."/>
        </authorList>
    </citation>
    <scope>NUCLEOTIDE SEQUENCE</scope>
    <source>
        <strain evidence="11">Irish</strain>
        <tissue evidence="11">Whole body</tissue>
    </source>
</reference>
<keyword evidence="7 10" id="KW-0472">Membrane</keyword>
<accession>A0AA39FJL7</accession>
<keyword evidence="2" id="KW-1003">Cell membrane</keyword>
<dbReference type="PANTHER" id="PTHR21137:SF35">
    <property type="entry name" value="ODORANT RECEPTOR 19A-RELATED"/>
    <property type="match status" value="1"/>
</dbReference>
<evidence type="ECO:0000256" key="4">
    <source>
        <dbReference type="ARBA" id="ARBA00022692"/>
    </source>
</evidence>
<keyword evidence="6 10" id="KW-1133">Transmembrane helix</keyword>
<gene>
    <name evidence="11" type="ORF">PV328_008347</name>
</gene>